<proteinExistence type="predicted"/>
<protein>
    <submittedName>
        <fullName evidence="1">Uncharacterized protein</fullName>
    </submittedName>
</protein>
<evidence type="ECO:0000313" key="1">
    <source>
        <dbReference type="EMBL" id="GBB91310.1"/>
    </source>
</evidence>
<evidence type="ECO:0000313" key="2">
    <source>
        <dbReference type="Proteomes" id="UP000247702"/>
    </source>
</evidence>
<keyword evidence="2" id="KW-1185">Reference proteome</keyword>
<organism evidence="1 2">
    <name type="scientific">Rhizophagus clarus</name>
    <dbReference type="NCBI Taxonomy" id="94130"/>
    <lineage>
        <taxon>Eukaryota</taxon>
        <taxon>Fungi</taxon>
        <taxon>Fungi incertae sedis</taxon>
        <taxon>Mucoromycota</taxon>
        <taxon>Glomeromycotina</taxon>
        <taxon>Glomeromycetes</taxon>
        <taxon>Glomerales</taxon>
        <taxon>Glomeraceae</taxon>
        <taxon>Rhizophagus</taxon>
    </lineage>
</organism>
<name>A0A2Z6QMN1_9GLOM</name>
<comment type="caution">
    <text evidence="1">The sequence shown here is derived from an EMBL/GenBank/DDBJ whole genome shotgun (WGS) entry which is preliminary data.</text>
</comment>
<reference evidence="1 2" key="1">
    <citation type="submission" date="2017-11" db="EMBL/GenBank/DDBJ databases">
        <title>The genome of Rhizophagus clarus HR1 reveals common genetic basis of auxotrophy among arbuscular mycorrhizal fungi.</title>
        <authorList>
            <person name="Kobayashi Y."/>
        </authorList>
    </citation>
    <scope>NUCLEOTIDE SEQUENCE [LARGE SCALE GENOMIC DNA]</scope>
    <source>
        <strain evidence="1 2">HR1</strain>
    </source>
</reference>
<accession>A0A2Z6QMN1</accession>
<dbReference type="EMBL" id="BEXD01000946">
    <property type="protein sequence ID" value="GBB91310.1"/>
    <property type="molecule type" value="Genomic_DNA"/>
</dbReference>
<dbReference type="Proteomes" id="UP000247702">
    <property type="component" value="Unassembled WGS sequence"/>
</dbReference>
<dbReference type="AlphaFoldDB" id="A0A2Z6QMN1"/>
<sequence>MRGMINRVMKTFPGLSQTNYMKIKVFGCQVGLQLSLYAMDVTDSRASIEQANVSRRSSNIFKQLSEFIP</sequence>
<gene>
    <name evidence="1" type="ORF">RclHR1_01850020</name>
</gene>